<dbReference type="Gene3D" id="3.90.210.10">
    <property type="entry name" value="Heat-Labile Enterotoxin, subunit A"/>
    <property type="match status" value="1"/>
</dbReference>
<keyword evidence="2 6" id="KW-0732">Signal</keyword>
<feature type="compositionally biased region" description="Basic and acidic residues" evidence="5">
    <location>
        <begin position="486"/>
        <end position="497"/>
    </location>
</feature>
<accession>A0A367L003</accession>
<keyword evidence="1" id="KW-0800">Toxin</keyword>
<comment type="caution">
    <text evidence="7">The sequence shown here is derived from an EMBL/GenBank/DDBJ whole genome shotgun (WGS) entry which is preliminary data.</text>
</comment>
<dbReference type="Gene3D" id="1.10.490.40">
    <property type="entry name" value="Diphtheria toxin, translocation domain"/>
    <property type="match status" value="1"/>
</dbReference>
<dbReference type="SUPFAM" id="SSF56399">
    <property type="entry name" value="ADP-ribosylation"/>
    <property type="match status" value="1"/>
</dbReference>
<protein>
    <submittedName>
        <fullName evidence="7">Heat-labile enterotoxin</fullName>
    </submittedName>
</protein>
<reference evidence="7 8" key="1">
    <citation type="journal article" date="2015" name="BMC Genomics">
        <title>Insights from the genome of Ophiocordyceps polyrhachis-furcata to pathogenicity and host specificity in insect fungi.</title>
        <authorList>
            <person name="Wichadakul D."/>
            <person name="Kobmoo N."/>
            <person name="Ingsriswang S."/>
            <person name="Tangphatsornruang S."/>
            <person name="Chantasingh D."/>
            <person name="Luangsa-ard J.J."/>
            <person name="Eurwilaichitr L."/>
        </authorList>
    </citation>
    <scope>NUCLEOTIDE SEQUENCE [LARGE SCALE GENOMIC DNA]</scope>
    <source>
        <strain evidence="7 8">BCC 54312</strain>
    </source>
</reference>
<evidence type="ECO:0000256" key="5">
    <source>
        <dbReference type="SAM" id="MobiDB-lite"/>
    </source>
</evidence>
<dbReference type="SUPFAM" id="SSF52799">
    <property type="entry name" value="(Phosphotyrosine protein) phosphatases II"/>
    <property type="match status" value="1"/>
</dbReference>
<dbReference type="Gene3D" id="3.90.190.10">
    <property type="entry name" value="Protein tyrosine phosphatase superfamily"/>
    <property type="match status" value="1"/>
</dbReference>
<evidence type="ECO:0000313" key="7">
    <source>
        <dbReference type="EMBL" id="RCI07744.1"/>
    </source>
</evidence>
<evidence type="ECO:0000256" key="6">
    <source>
        <dbReference type="SAM" id="SignalP"/>
    </source>
</evidence>
<evidence type="ECO:0000256" key="1">
    <source>
        <dbReference type="ARBA" id="ARBA00022656"/>
    </source>
</evidence>
<sequence length="1051" mass="118249">MARPFKSSPFSGGLCASLLCLCVVHLLGLDKALFLGNNRDPFLKARAVEQNETLEEARTPIRRAVMSPNYIDMDEAGLYRFQQVTQFLEPSDQLYRSSAPFYTGEDTSHQAKEITRDALKQRNIKTVISLNSDAGNPKFRTVFGPDIAYKAVPVQDYTAPTPKELQRITDIFMGNRKRGGVLVWCGYGHGRTGTAISAIQIRVQAELPGLKHAKLARADFEANHVETDKQLQVLEDYQREIPAYRGFNPFKSALVHDNGVTVPLLLHFAESMPTSAVANVDHHGLEAVELHTTTPKVVLRGEELRRPDDILAAGGFRSRGYLALESGHFLTDDQMERSSSLYFHAEEKTLHSRYIATTTDARTALVSSDTLRSLDEVGYIYRIRADEKMIHLSGSIGNYSSRTNRFEHPAVWFIPADQIEGWYNVTTDKVGLHKDDPTRRSFIDRVQAGSAEGFEANPQFKREKYTSQRGFGPLPRLAGFPKRRPHEVGEQGKDGPIARHLSEGEEKAVSAWDEAEWQDFRHESVRDALEGLIEATGGMRSVSLVKRGKPCKTGQGPDGERSSTDGKSRKDLLGFSALAEKTKVSLPEMHRRLRQTTLAIKRVKSPLAANVVTFGPWVAGIVRVFEEESSVLQRAAAITSIVPVAGCFVQYAADSQVGQGDKLDTALCAIGDALMLNPILLPIGVVVHAARIAVQSVPDFWNTLKATYAPSVLYGRRLEGWKSILKEIAKNVTSPEFASDLKTSFHFDVAAVASTLSEAKANLILGRIDASRKASKEEKRKITKAYAKTLKELNRKACGELSKRIERFQKDTRHTMEEILRNSSQIYDDEFFTDFRRRADQNSLLMIMFSWSVNDKLLRLIEKVRKISLHPNGNFLQGLEETLQTEHRQKLNDVVKKSASDTFPHDPAKCVALFEADDEKDVESGLEFIDEPPRCVKKSPRKKGSKRDCIHWREVISTLKKEDVTDCNDEGLWTYRESMTKLINGQLNCGTADDHWSWDQGTRLKHCRIRHGFQYCDFYKHKTMDHKTKMQAYNTGLILEQPPKIVWNGQQ</sequence>
<organism evidence="7 8">
    <name type="scientific">Ophiocordyceps polyrhachis-furcata BCC 54312</name>
    <dbReference type="NCBI Taxonomy" id="1330021"/>
    <lineage>
        <taxon>Eukaryota</taxon>
        <taxon>Fungi</taxon>
        <taxon>Dikarya</taxon>
        <taxon>Ascomycota</taxon>
        <taxon>Pezizomycotina</taxon>
        <taxon>Sordariomycetes</taxon>
        <taxon>Hypocreomycetidae</taxon>
        <taxon>Hypocreales</taxon>
        <taxon>Ophiocordycipitaceae</taxon>
        <taxon>Ophiocordyceps</taxon>
    </lineage>
</organism>
<gene>
    <name evidence="7" type="ORF">L249_5747</name>
</gene>
<keyword evidence="3" id="KW-0843">Virulence</keyword>
<evidence type="ECO:0000256" key="2">
    <source>
        <dbReference type="ARBA" id="ARBA00022729"/>
    </source>
</evidence>
<dbReference type="Proteomes" id="UP000253664">
    <property type="component" value="Unassembled WGS sequence"/>
</dbReference>
<dbReference type="AlphaFoldDB" id="A0A367L003"/>
<name>A0A367L003_9HYPO</name>
<dbReference type="STRING" id="1330021.A0A367L003"/>
<evidence type="ECO:0000313" key="8">
    <source>
        <dbReference type="Proteomes" id="UP000253664"/>
    </source>
</evidence>
<dbReference type="GO" id="GO:0090729">
    <property type="term" value="F:toxin activity"/>
    <property type="evidence" value="ECO:0007669"/>
    <property type="project" value="UniProtKB-KW"/>
</dbReference>
<feature type="chain" id="PRO_5016752978" evidence="6">
    <location>
        <begin position="35"/>
        <end position="1051"/>
    </location>
</feature>
<evidence type="ECO:0000256" key="3">
    <source>
        <dbReference type="ARBA" id="ARBA00023026"/>
    </source>
</evidence>
<keyword evidence="4" id="KW-1015">Disulfide bond</keyword>
<dbReference type="InterPro" id="IPR001144">
    <property type="entry name" value="Enterotoxin_A"/>
</dbReference>
<keyword evidence="8" id="KW-1185">Reference proteome</keyword>
<feature type="region of interest" description="Disordered" evidence="5">
    <location>
        <begin position="471"/>
        <end position="497"/>
    </location>
</feature>
<dbReference type="Pfam" id="PF22785">
    <property type="entry name" value="Tc-R-P"/>
    <property type="match status" value="1"/>
</dbReference>
<feature type="region of interest" description="Disordered" evidence="5">
    <location>
        <begin position="547"/>
        <end position="568"/>
    </location>
</feature>
<feature type="signal peptide" evidence="6">
    <location>
        <begin position="1"/>
        <end position="34"/>
    </location>
</feature>
<proteinExistence type="predicted"/>
<dbReference type="EMBL" id="LKCN02000024">
    <property type="protein sequence ID" value="RCI07744.1"/>
    <property type="molecule type" value="Genomic_DNA"/>
</dbReference>
<feature type="compositionally biased region" description="Basic and acidic residues" evidence="5">
    <location>
        <begin position="558"/>
        <end position="568"/>
    </location>
</feature>
<dbReference type="InterPro" id="IPR029021">
    <property type="entry name" value="Prot-tyrosine_phosphatase-like"/>
</dbReference>
<dbReference type="OrthoDB" id="432447at2759"/>
<evidence type="ECO:0000256" key="4">
    <source>
        <dbReference type="ARBA" id="ARBA00023157"/>
    </source>
</evidence>
<dbReference type="Pfam" id="PF01375">
    <property type="entry name" value="Enterotoxin_a"/>
    <property type="match status" value="1"/>
</dbReference>